<dbReference type="PANTHER" id="PTHR11017">
    <property type="entry name" value="LEUCINE-RICH REPEAT-CONTAINING PROTEIN"/>
    <property type="match status" value="1"/>
</dbReference>
<feature type="domain" description="TIR" evidence="4">
    <location>
        <begin position="5"/>
        <end position="176"/>
    </location>
</feature>
<dbReference type="EMBL" id="CM001221">
    <property type="protein sequence ID" value="AES98690.2"/>
    <property type="molecule type" value="Genomic_DNA"/>
</dbReference>
<accession>G7JZM1</accession>
<dbReference type="Gene3D" id="3.40.50.300">
    <property type="entry name" value="P-loop containing nucleotide triphosphate hydrolases"/>
    <property type="match status" value="1"/>
</dbReference>
<dbReference type="InterPro" id="IPR032675">
    <property type="entry name" value="LRR_dom_sf"/>
</dbReference>
<dbReference type="FunFam" id="3.40.50.10140:FF:000007">
    <property type="entry name" value="Disease resistance protein (TIR-NBS-LRR class)"/>
    <property type="match status" value="1"/>
</dbReference>
<dbReference type="PRINTS" id="PR00364">
    <property type="entry name" value="DISEASERSIST"/>
</dbReference>
<keyword evidence="7" id="KW-1185">Reference proteome</keyword>
<dbReference type="Pfam" id="PF23282">
    <property type="entry name" value="WHD_ROQ1"/>
    <property type="match status" value="1"/>
</dbReference>
<reference evidence="5 7" key="1">
    <citation type="journal article" date="2011" name="Nature">
        <title>The Medicago genome provides insight into the evolution of rhizobial symbioses.</title>
        <authorList>
            <person name="Young N.D."/>
            <person name="Debelle F."/>
            <person name="Oldroyd G.E."/>
            <person name="Geurts R."/>
            <person name="Cannon S.B."/>
            <person name="Udvardi M.K."/>
            <person name="Benedito V.A."/>
            <person name="Mayer K.F."/>
            <person name="Gouzy J."/>
            <person name="Schoof H."/>
            <person name="Van de Peer Y."/>
            <person name="Proost S."/>
            <person name="Cook D.R."/>
            <person name="Meyers B.C."/>
            <person name="Spannagl M."/>
            <person name="Cheung F."/>
            <person name="De Mita S."/>
            <person name="Krishnakumar V."/>
            <person name="Gundlach H."/>
            <person name="Zhou S."/>
            <person name="Mudge J."/>
            <person name="Bharti A.K."/>
            <person name="Murray J.D."/>
            <person name="Naoumkina M.A."/>
            <person name="Rosen B."/>
            <person name="Silverstein K.A."/>
            <person name="Tang H."/>
            <person name="Rombauts S."/>
            <person name="Zhao P.X."/>
            <person name="Zhou P."/>
            <person name="Barbe V."/>
            <person name="Bardou P."/>
            <person name="Bechner M."/>
            <person name="Bellec A."/>
            <person name="Berger A."/>
            <person name="Berges H."/>
            <person name="Bidwell S."/>
            <person name="Bisseling T."/>
            <person name="Choisne N."/>
            <person name="Couloux A."/>
            <person name="Denny R."/>
            <person name="Deshpande S."/>
            <person name="Dai X."/>
            <person name="Doyle J.J."/>
            <person name="Dudez A.M."/>
            <person name="Farmer A.D."/>
            <person name="Fouteau S."/>
            <person name="Franken C."/>
            <person name="Gibelin C."/>
            <person name="Gish J."/>
            <person name="Goldstein S."/>
            <person name="Gonzalez A.J."/>
            <person name="Green P.J."/>
            <person name="Hallab A."/>
            <person name="Hartog M."/>
            <person name="Hua A."/>
            <person name="Humphray S.J."/>
            <person name="Jeong D.H."/>
            <person name="Jing Y."/>
            <person name="Jocker A."/>
            <person name="Kenton S.M."/>
            <person name="Kim D.J."/>
            <person name="Klee K."/>
            <person name="Lai H."/>
            <person name="Lang C."/>
            <person name="Lin S."/>
            <person name="Macmil S.L."/>
            <person name="Magdelenat G."/>
            <person name="Matthews L."/>
            <person name="McCorrison J."/>
            <person name="Monaghan E.L."/>
            <person name="Mun J.H."/>
            <person name="Najar F.Z."/>
            <person name="Nicholson C."/>
            <person name="Noirot C."/>
            <person name="O'Bleness M."/>
            <person name="Paule C.R."/>
            <person name="Poulain J."/>
            <person name="Prion F."/>
            <person name="Qin B."/>
            <person name="Qu C."/>
            <person name="Retzel E.F."/>
            <person name="Riddle C."/>
            <person name="Sallet E."/>
            <person name="Samain S."/>
            <person name="Samson N."/>
            <person name="Sanders I."/>
            <person name="Saurat O."/>
            <person name="Scarpelli C."/>
            <person name="Schiex T."/>
            <person name="Segurens B."/>
            <person name="Severin A.J."/>
            <person name="Sherrier D.J."/>
            <person name="Shi R."/>
            <person name="Sims S."/>
            <person name="Singer S.R."/>
            <person name="Sinharoy S."/>
            <person name="Sterck L."/>
            <person name="Viollet A."/>
            <person name="Wang B.B."/>
            <person name="Wang K."/>
            <person name="Wang M."/>
            <person name="Wang X."/>
            <person name="Warfsmann J."/>
            <person name="Weissenbach J."/>
            <person name="White D.D."/>
            <person name="White J.D."/>
            <person name="Wiley G.B."/>
            <person name="Wincker P."/>
            <person name="Xing Y."/>
            <person name="Yang L."/>
            <person name="Yao Z."/>
            <person name="Ying F."/>
            <person name="Zhai J."/>
            <person name="Zhou L."/>
            <person name="Zuber A."/>
            <person name="Denarie J."/>
            <person name="Dixon R.A."/>
            <person name="May G.D."/>
            <person name="Schwartz D.C."/>
            <person name="Rogers J."/>
            <person name="Quetier F."/>
            <person name="Town C.D."/>
            <person name="Roe B.A."/>
        </authorList>
    </citation>
    <scope>NUCLEOTIDE SEQUENCE [LARGE SCALE GENOMIC DNA]</scope>
    <source>
        <strain evidence="5">A17</strain>
        <strain evidence="6 7">cv. Jemalong A17</strain>
    </source>
</reference>
<dbReference type="Pfam" id="PF00931">
    <property type="entry name" value="NB-ARC"/>
    <property type="match status" value="1"/>
</dbReference>
<dbReference type="GO" id="GO:0006952">
    <property type="term" value="P:defense response"/>
    <property type="evidence" value="ECO:0007669"/>
    <property type="project" value="InterPro"/>
</dbReference>
<evidence type="ECO:0000313" key="6">
    <source>
        <dbReference type="EnsemblPlants" id="AES98690"/>
    </source>
</evidence>
<dbReference type="PANTHER" id="PTHR11017:SF560">
    <property type="entry name" value="RESISTANCE PROTEIN (TIR-NBS-LRR CLASS), PUTATIVE-RELATED"/>
    <property type="match status" value="1"/>
</dbReference>
<evidence type="ECO:0000313" key="7">
    <source>
        <dbReference type="Proteomes" id="UP000002051"/>
    </source>
</evidence>
<proteinExistence type="predicted"/>
<dbReference type="InterPro" id="IPR042197">
    <property type="entry name" value="Apaf_helical"/>
</dbReference>
<dbReference type="InterPro" id="IPR058192">
    <property type="entry name" value="WHD_ROQ1-like"/>
</dbReference>
<dbReference type="KEGG" id="mtr:11407889"/>
<dbReference type="InterPro" id="IPR044974">
    <property type="entry name" value="Disease_R_plants"/>
</dbReference>
<dbReference type="EnsemblPlants" id="AES98690">
    <property type="protein sequence ID" value="AES98690"/>
    <property type="gene ID" value="MTR_5g071610"/>
</dbReference>
<dbReference type="OrthoDB" id="1430598at2759"/>
<accession>A0A0C3XNV3</accession>
<evidence type="ECO:0000259" key="4">
    <source>
        <dbReference type="PROSITE" id="PS50104"/>
    </source>
</evidence>
<dbReference type="Gene3D" id="3.80.10.10">
    <property type="entry name" value="Ribonuclease Inhibitor"/>
    <property type="match status" value="1"/>
</dbReference>
<dbReference type="InterPro" id="IPR035897">
    <property type="entry name" value="Toll_tir_struct_dom_sf"/>
</dbReference>
<evidence type="ECO:0000256" key="2">
    <source>
        <dbReference type="ARBA" id="ARBA00022737"/>
    </source>
</evidence>
<dbReference type="InterPro" id="IPR027417">
    <property type="entry name" value="P-loop_NTPase"/>
</dbReference>
<protein>
    <submittedName>
        <fullName evidence="5">Disease resistance protein (TIR-NBS-LRR class), putative</fullName>
    </submittedName>
</protein>
<evidence type="ECO:0000313" key="5">
    <source>
        <dbReference type="EMBL" id="AES98690.2"/>
    </source>
</evidence>
<evidence type="ECO:0000256" key="1">
    <source>
        <dbReference type="ARBA" id="ARBA00022614"/>
    </source>
</evidence>
<name>G7JZM1_MEDTR</name>
<dbReference type="Pfam" id="PF01582">
    <property type="entry name" value="TIR"/>
    <property type="match status" value="1"/>
</dbReference>
<reference evidence="5 7" key="2">
    <citation type="journal article" date="2014" name="BMC Genomics">
        <title>An improved genome release (version Mt4.0) for the model legume Medicago truncatula.</title>
        <authorList>
            <person name="Tang H."/>
            <person name="Krishnakumar V."/>
            <person name="Bidwell S."/>
            <person name="Rosen B."/>
            <person name="Chan A."/>
            <person name="Zhou S."/>
            <person name="Gentzbittel L."/>
            <person name="Childs K.L."/>
            <person name="Yandell M."/>
            <person name="Gundlach H."/>
            <person name="Mayer K.F."/>
            <person name="Schwartz D.C."/>
            <person name="Town C.D."/>
        </authorList>
    </citation>
    <scope>GENOME REANNOTATION</scope>
    <source>
        <strain evidence="6 7">cv. Jemalong A17</strain>
    </source>
</reference>
<dbReference type="GO" id="GO:0043531">
    <property type="term" value="F:ADP binding"/>
    <property type="evidence" value="ECO:0007669"/>
    <property type="project" value="InterPro"/>
</dbReference>
<sequence length="1101" mass="124077">MNHQWIYDVFINFRGDDSRNSLVSHLYAALSNARINTFLDDEKLHKGSELQPQLLRAIQGSQICLVVFSENYSRSSWCLLELEKIMENRGTHGQIVIPIFYHIDPAIVRRQLGNFGKALEITAKKMQSKREKQKLLLQTWKSALSQATNLSGWDVTSSRNESELVQKIVEEVLAKLDNTFMPLPEHTVGLESRVEKMVPWIENNSTKVCMIGIWGMGGLGKTTAAKAIYNQIHRKFVYRSFIENIRETCERDSKGGWHICLQQQLLSDLLKTKEKIHNIASGTIAIKKMLSAKKVLIVLDDVTKVEQVKALYESRKWFGAGSVLIVTSRDAHILKSLQVDHVYPVNEMDQKESLELFSWHAFRQASPRADFSELSSSVIKYCGGLPLAAEVIGSYLYGRTREEWTSVLSKLEIIPDHHVQEKLRISYDGLSDGKQKDIFLDICCFFIGKDRAYVTEILNGCGLFASIGISVLIERSLLKVEKNNKLGMHDLIRDMGREIVRQNSEKDVRQISEKDPGERSRLWFQKDVHDVLTNNTGTKTVEGLVLNLETTSRASFNTSAFQEMKKLRLLQLDCVDLTGDFGFLSKQLRWVNWRQSTFNHVPNNFYQGNLVVFELKYSMVKQVWKETPFLDKLKILNLSHSKYLKNTPNFSLLPSLEKLIMKDCPSLSEVHPSIGDLNNLLLINFKDCTSLGNLPREISQLMSVTTLILDGCSNITELEEDVVQMKSLKTLMAARTGIEKAPFSIVSSKSIVYISLCGFEGFARDVFPCLIRSWMSPTINSLPHIPHMSLGVESNDLRLGNQSSTLRSCSTPRSVWVQCCSDIQLTEELKRLLNDLNSVDFTESETSHALQISDLSLKSFVITLGKSLSQGLTTTTTGSNDCFVLVNNYPSGLSYTCTGPSVRFRVPEDSDCHMKGITLCVVYSSTFENMETECLVGVLIINYTKFTINLYKRDTVMSFNDEDWQGVKSNLGAGDNMEIFVALGNGMTVKETGVHLVHGQSSTMEVESSSMTMEVEQSIMVKMEPLPEVEVQTQPNVKIDPSPEEEVQSSLDVKNEASLIIQNEPSLEPSLTVQDESSPKPNENIFAKLGKRVGKCVCLKL</sequence>
<dbReference type="eggNOG" id="ENOG502QQJE">
    <property type="taxonomic scope" value="Eukaryota"/>
</dbReference>
<dbReference type="InterPro" id="IPR000157">
    <property type="entry name" value="TIR_dom"/>
</dbReference>
<keyword evidence="3" id="KW-0520">NAD</keyword>
<dbReference type="PROSITE" id="PS50104">
    <property type="entry name" value="TIR"/>
    <property type="match status" value="1"/>
</dbReference>
<keyword evidence="2" id="KW-0677">Repeat</keyword>
<reference evidence="6" key="3">
    <citation type="submission" date="2015-04" db="UniProtKB">
        <authorList>
            <consortium name="EnsemblPlants"/>
        </authorList>
    </citation>
    <scope>IDENTIFICATION</scope>
    <source>
        <strain evidence="6">cv. Jemalong A17</strain>
    </source>
</reference>
<dbReference type="PaxDb" id="3880-AES98690"/>
<dbReference type="AlphaFoldDB" id="G7JZM1"/>
<dbReference type="GO" id="GO:0007165">
    <property type="term" value="P:signal transduction"/>
    <property type="evidence" value="ECO:0007669"/>
    <property type="project" value="InterPro"/>
</dbReference>
<gene>
    <name evidence="6" type="primary">11407889</name>
    <name evidence="5" type="ordered locus">MTR_5g071610</name>
</gene>
<dbReference type="SUPFAM" id="SSF52058">
    <property type="entry name" value="L domain-like"/>
    <property type="match status" value="1"/>
</dbReference>
<dbReference type="Gene3D" id="3.40.50.10140">
    <property type="entry name" value="Toll/interleukin-1 receptor homology (TIR) domain"/>
    <property type="match status" value="1"/>
</dbReference>
<evidence type="ECO:0000256" key="3">
    <source>
        <dbReference type="ARBA" id="ARBA00023027"/>
    </source>
</evidence>
<keyword evidence="1" id="KW-0433">Leucine-rich repeat</keyword>
<dbReference type="SMART" id="SM00255">
    <property type="entry name" value="TIR"/>
    <property type="match status" value="1"/>
</dbReference>
<dbReference type="HOGENOM" id="CLU_001561_1_1_1"/>
<dbReference type="InterPro" id="IPR002182">
    <property type="entry name" value="NB-ARC"/>
</dbReference>
<dbReference type="SUPFAM" id="SSF52540">
    <property type="entry name" value="P-loop containing nucleoside triphosphate hydrolases"/>
    <property type="match status" value="1"/>
</dbReference>
<dbReference type="Proteomes" id="UP000002051">
    <property type="component" value="Chromosome 5"/>
</dbReference>
<dbReference type="SUPFAM" id="SSF52200">
    <property type="entry name" value="Toll/Interleukin receptor TIR domain"/>
    <property type="match status" value="1"/>
</dbReference>
<dbReference type="Gene3D" id="1.10.8.430">
    <property type="entry name" value="Helical domain of apoptotic protease-activating factors"/>
    <property type="match status" value="1"/>
</dbReference>
<organism evidence="5 7">
    <name type="scientific">Medicago truncatula</name>
    <name type="common">Barrel medic</name>
    <name type="synonym">Medicago tribuloides</name>
    <dbReference type="NCBI Taxonomy" id="3880"/>
    <lineage>
        <taxon>Eukaryota</taxon>
        <taxon>Viridiplantae</taxon>
        <taxon>Streptophyta</taxon>
        <taxon>Embryophyta</taxon>
        <taxon>Tracheophyta</taxon>
        <taxon>Spermatophyta</taxon>
        <taxon>Magnoliopsida</taxon>
        <taxon>eudicotyledons</taxon>
        <taxon>Gunneridae</taxon>
        <taxon>Pentapetalae</taxon>
        <taxon>rosids</taxon>
        <taxon>fabids</taxon>
        <taxon>Fabales</taxon>
        <taxon>Fabaceae</taxon>
        <taxon>Papilionoideae</taxon>
        <taxon>50 kb inversion clade</taxon>
        <taxon>NPAAA clade</taxon>
        <taxon>Hologalegina</taxon>
        <taxon>IRL clade</taxon>
        <taxon>Trifolieae</taxon>
        <taxon>Medicago</taxon>
    </lineage>
</organism>